<dbReference type="AlphaFoldDB" id="A0A0N4YPB3"/>
<reference evidence="1 2" key="2">
    <citation type="submission" date="2018-11" db="EMBL/GenBank/DDBJ databases">
        <authorList>
            <consortium name="Pathogen Informatics"/>
        </authorList>
    </citation>
    <scope>NUCLEOTIDE SEQUENCE [LARGE SCALE GENOMIC DNA]</scope>
</reference>
<proteinExistence type="predicted"/>
<keyword evidence="2" id="KW-1185">Reference proteome</keyword>
<name>A0A0N4YPB3_NIPBR</name>
<evidence type="ECO:0000313" key="1">
    <source>
        <dbReference type="EMBL" id="VDL82814.1"/>
    </source>
</evidence>
<organism evidence="3">
    <name type="scientific">Nippostrongylus brasiliensis</name>
    <name type="common">Rat hookworm</name>
    <dbReference type="NCBI Taxonomy" id="27835"/>
    <lineage>
        <taxon>Eukaryota</taxon>
        <taxon>Metazoa</taxon>
        <taxon>Ecdysozoa</taxon>
        <taxon>Nematoda</taxon>
        <taxon>Chromadorea</taxon>
        <taxon>Rhabditida</taxon>
        <taxon>Rhabditina</taxon>
        <taxon>Rhabditomorpha</taxon>
        <taxon>Strongyloidea</taxon>
        <taxon>Heligmosomidae</taxon>
        <taxon>Nippostrongylus</taxon>
    </lineage>
</organism>
<dbReference type="EMBL" id="UYSL01023891">
    <property type="protein sequence ID" value="VDL82814.1"/>
    <property type="molecule type" value="Genomic_DNA"/>
</dbReference>
<dbReference type="WBParaSite" id="NBR_0001908401-mRNA-1">
    <property type="protein sequence ID" value="NBR_0001908401-mRNA-1"/>
    <property type="gene ID" value="NBR_0001908401"/>
</dbReference>
<dbReference type="Proteomes" id="UP000271162">
    <property type="component" value="Unassembled WGS sequence"/>
</dbReference>
<evidence type="ECO:0000313" key="2">
    <source>
        <dbReference type="Proteomes" id="UP000271162"/>
    </source>
</evidence>
<evidence type="ECO:0000313" key="3">
    <source>
        <dbReference type="WBParaSite" id="NBR_0001908401-mRNA-1"/>
    </source>
</evidence>
<reference evidence="3" key="1">
    <citation type="submission" date="2017-02" db="UniProtKB">
        <authorList>
            <consortium name="WormBaseParasite"/>
        </authorList>
    </citation>
    <scope>IDENTIFICATION</scope>
</reference>
<sequence>MNDANITETTTFSVDQVQSIDIFKSRAHVGEAQAIAFLQGKFYALSRRFLAGLGAIGGLWLHLASTKLSLDIELFS</sequence>
<gene>
    <name evidence="1" type="ORF">NBR_LOCUS19085</name>
</gene>
<protein>
    <submittedName>
        <fullName evidence="3">Hydrogenase</fullName>
    </submittedName>
</protein>
<accession>A0A0N4YPB3</accession>